<dbReference type="AlphaFoldDB" id="A0A157T0Q6"/>
<dbReference type="SUPFAM" id="SSF52833">
    <property type="entry name" value="Thioredoxin-like"/>
    <property type="match status" value="1"/>
</dbReference>
<evidence type="ECO:0000313" key="3">
    <source>
        <dbReference type="EMBL" id="SAI84839.1"/>
    </source>
</evidence>
<evidence type="ECO:0000259" key="1">
    <source>
        <dbReference type="Pfam" id="PF00085"/>
    </source>
</evidence>
<name>A0A157T0Q6_SACSO</name>
<dbReference type="PROSITE" id="PS00194">
    <property type="entry name" value="THIOREDOXIN_1"/>
    <property type="match status" value="1"/>
</dbReference>
<dbReference type="InterPro" id="IPR017937">
    <property type="entry name" value="Thioredoxin_CS"/>
</dbReference>
<feature type="domain" description="Non-reducing end beta-L-arabinofuranosidase-like GH127 catalytic" evidence="2">
    <location>
        <begin position="192"/>
        <end position="299"/>
    </location>
</feature>
<dbReference type="InterPro" id="IPR013766">
    <property type="entry name" value="Thioredoxin_domain"/>
</dbReference>
<dbReference type="InterPro" id="IPR008928">
    <property type="entry name" value="6-hairpin_glycosidase_sf"/>
</dbReference>
<dbReference type="SUPFAM" id="SSF48208">
    <property type="entry name" value="Six-hairpin glycosidases"/>
    <property type="match status" value="1"/>
</dbReference>
<evidence type="ECO:0000259" key="2">
    <source>
        <dbReference type="Pfam" id="PF07944"/>
    </source>
</evidence>
<reference evidence="4" key="1">
    <citation type="submission" date="2016-04" db="EMBL/GenBank/DDBJ databases">
        <authorList>
            <person name="Shah S.A."/>
            <person name="Garrett R.A."/>
        </authorList>
    </citation>
    <scope>NUCLEOTIDE SEQUENCE [LARGE SCALE GENOMIC DNA]</scope>
    <source>
        <strain evidence="4">ATCC 35091 / DSM 1616 / JCM 8930 / NBRC 15331 / P1</strain>
    </source>
</reference>
<dbReference type="EMBL" id="LT549890">
    <property type="protein sequence ID" value="SAI84839.1"/>
    <property type="molecule type" value="Genomic_DNA"/>
</dbReference>
<protein>
    <submittedName>
        <fullName evidence="3">Uncharacterized protein</fullName>
    </submittedName>
</protein>
<dbReference type="InterPro" id="IPR036249">
    <property type="entry name" value="Thioredoxin-like_sf"/>
</dbReference>
<dbReference type="GeneID" id="27427554"/>
<accession>A0A157T0Q6</accession>
<dbReference type="Pfam" id="PF07944">
    <property type="entry name" value="Beta-AFase-like_GH127_cat"/>
    <property type="match status" value="1"/>
</dbReference>
<gene>
    <name evidence="3" type="ORF">SSOP1_1285</name>
</gene>
<dbReference type="InterPro" id="IPR012878">
    <property type="entry name" value="Beta-AFase-like_GH127_cat"/>
</dbReference>
<dbReference type="Gene3D" id="1.50.10.20">
    <property type="match status" value="1"/>
</dbReference>
<organism evidence="3 4">
    <name type="scientific">Saccharolobus solfataricus</name>
    <name type="common">Sulfolobus solfataricus</name>
    <dbReference type="NCBI Taxonomy" id="2287"/>
    <lineage>
        <taxon>Archaea</taxon>
        <taxon>Thermoproteota</taxon>
        <taxon>Thermoprotei</taxon>
        <taxon>Sulfolobales</taxon>
        <taxon>Sulfolobaceae</taxon>
        <taxon>Saccharolobus</taxon>
    </lineage>
</organism>
<dbReference type="CDD" id="cd02947">
    <property type="entry name" value="TRX_family"/>
    <property type="match status" value="1"/>
</dbReference>
<evidence type="ECO:0000313" key="4">
    <source>
        <dbReference type="Proteomes" id="UP000076770"/>
    </source>
</evidence>
<dbReference type="GO" id="GO:0005975">
    <property type="term" value="P:carbohydrate metabolic process"/>
    <property type="evidence" value="ECO:0007669"/>
    <property type="project" value="InterPro"/>
</dbReference>
<dbReference type="RefSeq" id="WP_063492755.1">
    <property type="nucleotide sequence ID" value="NZ_LT549890.1"/>
</dbReference>
<proteinExistence type="predicted"/>
<dbReference type="Gene3D" id="3.40.30.10">
    <property type="entry name" value="Glutaredoxin"/>
    <property type="match status" value="1"/>
</dbReference>
<dbReference type="Proteomes" id="UP000076770">
    <property type="component" value="Chromosome i"/>
</dbReference>
<feature type="domain" description="Thioredoxin" evidence="1">
    <location>
        <begin position="5"/>
        <end position="95"/>
    </location>
</feature>
<sequence length="418" mass="48788">MKFLSWREAVNENKKLIVLFMTTSWCESCEEQEKELLEIEDERVSLVKEDADERLDLAVRYTPQIYPTISLISKNSVIGGTYGLVKRGKLIEMISEALKLIEGKGKFIVPPKLSSQKIDKFPPDYAFNHILRVCEGYFDWKEGGFEREPKHVSPEVLQLFLHFNDYYHKIMVEVTLDNAIEYLWENGFCMFSKSGDWKEPYKAKLLDYNAEMVKTLVKAYQVLKKEIYLDYAIATTDWLLSKRDNRGYFINGEFLGVEDKRPFLNVNANVGDAFMEVYRITNDKKYLEIAKDLEQRLVLAHRMDVLSPPYLIDLASYLNFLSKLNPDKARNLLHILDDYKGSEAYYDTTLGFATENKIGRFYFLYDNVLLANALINLNIFEEAKRIVDMFLSSYSIYVYFNQAKYALVLGEIYGLFTH</sequence>
<dbReference type="Pfam" id="PF00085">
    <property type="entry name" value="Thioredoxin"/>
    <property type="match status" value="1"/>
</dbReference>
<dbReference type="OrthoDB" id="202131at2157"/>
<dbReference type="PATRIC" id="fig|2287.9.peg.1303"/>